<sequence length="130" mass="14732">MSDDTARVDTWLWSVRQVKSRSKASAECRAGHVKVNGKTAKPSQKVAVGDTVTYRVQGFDRVLEVLQVLKTRVGAPLAVQAYADHSEPRPEPMRFFMPVRRLPGSGRPTKRERRQLDALRGRDTNEGRFR</sequence>
<dbReference type="SMART" id="SM00363">
    <property type="entry name" value="S4"/>
    <property type="match status" value="1"/>
</dbReference>
<reference evidence="7 8" key="1">
    <citation type="submission" date="2023-06" db="EMBL/GenBank/DDBJ databases">
        <title>Draft genome sequence of Gleimia hominis type strain CCUG 57540T.</title>
        <authorList>
            <person name="Salva-Serra F."/>
            <person name="Cardew S."/>
            <person name="Jensie Markopoulos S."/>
            <person name="Ohlen M."/>
            <person name="Inganas E."/>
            <person name="Svensson-Stadler L."/>
            <person name="Moore E.R.B."/>
        </authorList>
    </citation>
    <scope>NUCLEOTIDE SEQUENCE [LARGE SCALE GENOMIC DNA]</scope>
    <source>
        <strain evidence="7 8">CCUG 57540</strain>
    </source>
</reference>
<feature type="compositionally biased region" description="Basic and acidic residues" evidence="5">
    <location>
        <begin position="114"/>
        <end position="130"/>
    </location>
</feature>
<dbReference type="RefSeq" id="WP_313272270.1">
    <property type="nucleotide sequence ID" value="NZ_JASXSX010000001.1"/>
</dbReference>
<dbReference type="PIRSF" id="PIRSF016821">
    <property type="entry name" value="HSP15"/>
    <property type="match status" value="1"/>
</dbReference>
<dbReference type="PROSITE" id="PS50889">
    <property type="entry name" value="S4"/>
    <property type="match status" value="1"/>
</dbReference>
<evidence type="ECO:0000256" key="3">
    <source>
        <dbReference type="ARBA" id="ARBA00023125"/>
    </source>
</evidence>
<dbReference type="InterPro" id="IPR025708">
    <property type="entry name" value="HSP15"/>
</dbReference>
<evidence type="ECO:0000256" key="2">
    <source>
        <dbReference type="ARBA" id="ARBA00022884"/>
    </source>
</evidence>
<organism evidence="7 8">
    <name type="scientific">Gleimia hominis</name>
    <dbReference type="NCBI Taxonomy" id="595468"/>
    <lineage>
        <taxon>Bacteria</taxon>
        <taxon>Bacillati</taxon>
        <taxon>Actinomycetota</taxon>
        <taxon>Actinomycetes</taxon>
        <taxon>Actinomycetales</taxon>
        <taxon>Actinomycetaceae</taxon>
        <taxon>Gleimia</taxon>
    </lineage>
</organism>
<dbReference type="InterPro" id="IPR036986">
    <property type="entry name" value="S4_RNA-bd_sf"/>
</dbReference>
<dbReference type="InterPro" id="IPR002942">
    <property type="entry name" value="S4_RNA-bd"/>
</dbReference>
<feature type="region of interest" description="Disordered" evidence="5">
    <location>
        <begin position="88"/>
        <end position="130"/>
    </location>
</feature>
<comment type="similarity">
    <text evidence="1">Belongs to the HSP15 family.</text>
</comment>
<keyword evidence="2 4" id="KW-0694">RNA-binding</keyword>
<evidence type="ECO:0000256" key="5">
    <source>
        <dbReference type="SAM" id="MobiDB-lite"/>
    </source>
</evidence>
<evidence type="ECO:0000259" key="6">
    <source>
        <dbReference type="SMART" id="SM00363"/>
    </source>
</evidence>
<comment type="caution">
    <text evidence="7">The sequence shown here is derived from an EMBL/GenBank/DDBJ whole genome shotgun (WGS) entry which is preliminary data.</text>
</comment>
<keyword evidence="8" id="KW-1185">Reference proteome</keyword>
<dbReference type="Proteomes" id="UP001247542">
    <property type="component" value="Unassembled WGS sequence"/>
</dbReference>
<proteinExistence type="inferred from homology"/>
<evidence type="ECO:0000313" key="7">
    <source>
        <dbReference type="EMBL" id="MDT3766998.1"/>
    </source>
</evidence>
<protein>
    <submittedName>
        <fullName evidence="7">S4 domain-containing protein</fullName>
    </submittedName>
</protein>
<evidence type="ECO:0000313" key="8">
    <source>
        <dbReference type="Proteomes" id="UP001247542"/>
    </source>
</evidence>
<dbReference type="SUPFAM" id="SSF55174">
    <property type="entry name" value="Alpha-L RNA-binding motif"/>
    <property type="match status" value="1"/>
</dbReference>
<keyword evidence="3" id="KW-0238">DNA-binding</keyword>
<name>A0ABU3I9W3_9ACTO</name>
<evidence type="ECO:0000256" key="4">
    <source>
        <dbReference type="PROSITE-ProRule" id="PRU00182"/>
    </source>
</evidence>
<feature type="domain" description="RNA-binding S4" evidence="6">
    <location>
        <begin position="6"/>
        <end position="70"/>
    </location>
</feature>
<dbReference type="Pfam" id="PF01479">
    <property type="entry name" value="S4"/>
    <property type="match status" value="1"/>
</dbReference>
<dbReference type="Gene3D" id="3.10.290.10">
    <property type="entry name" value="RNA-binding S4 domain"/>
    <property type="match status" value="1"/>
</dbReference>
<evidence type="ECO:0000256" key="1">
    <source>
        <dbReference type="ARBA" id="ARBA00008396"/>
    </source>
</evidence>
<gene>
    <name evidence="7" type="ORF">QS713_02820</name>
</gene>
<dbReference type="EMBL" id="JASXSX010000001">
    <property type="protein sequence ID" value="MDT3766998.1"/>
    <property type="molecule type" value="Genomic_DNA"/>
</dbReference>
<accession>A0ABU3I9W3</accession>
<dbReference type="CDD" id="cd00165">
    <property type="entry name" value="S4"/>
    <property type="match status" value="1"/>
</dbReference>